<dbReference type="GO" id="GO:0000077">
    <property type="term" value="P:DNA damage checkpoint signaling"/>
    <property type="evidence" value="ECO:0007669"/>
    <property type="project" value="TreeGrafter"/>
</dbReference>
<keyword evidence="5" id="KW-0067">ATP-binding</keyword>
<dbReference type="GO" id="GO:0003682">
    <property type="term" value="F:chromatin binding"/>
    <property type="evidence" value="ECO:0007669"/>
    <property type="project" value="TreeGrafter"/>
</dbReference>
<evidence type="ECO:0000256" key="5">
    <source>
        <dbReference type="ARBA" id="ARBA00022840"/>
    </source>
</evidence>
<dbReference type="InterPro" id="IPR057927">
    <property type="entry name" value="RAD24-like_helical"/>
</dbReference>
<feature type="region of interest" description="Disordered" evidence="8">
    <location>
        <begin position="743"/>
        <end position="786"/>
    </location>
</feature>
<dbReference type="EMBL" id="CP120628">
    <property type="protein sequence ID" value="WEW58550.1"/>
    <property type="molecule type" value="Genomic_DNA"/>
</dbReference>
<evidence type="ECO:0000313" key="10">
    <source>
        <dbReference type="EMBL" id="WEW58550.1"/>
    </source>
</evidence>
<feature type="region of interest" description="Disordered" evidence="8">
    <location>
        <begin position="144"/>
        <end position="198"/>
    </location>
</feature>
<feature type="compositionally biased region" description="Polar residues" evidence="8">
    <location>
        <begin position="153"/>
        <end position="179"/>
    </location>
</feature>
<feature type="compositionally biased region" description="Polar residues" evidence="8">
    <location>
        <begin position="48"/>
        <end position="63"/>
    </location>
</feature>
<dbReference type="Pfam" id="PF03215">
    <property type="entry name" value="Rad17"/>
    <property type="match status" value="1"/>
</dbReference>
<dbReference type="SUPFAM" id="SSF52540">
    <property type="entry name" value="P-loop containing nucleoside triphosphate hydrolases"/>
    <property type="match status" value="1"/>
</dbReference>
<sequence>MTAPPPRKRQRRLVVQSSDEDEPCLSVSSSFMSSTSQQGLKTRLSPAETDNASASFSTNTSLATARHPKPRSKKTASQALNNRTVSTNTSPASSPEKRKTRKKAAPDKSSSSNSLHSFFAPATEEQRWSKVIGNHTPPLVEEIEDEDEEDAMQNWTGSRSFNTGTSSQNGQRHQTNGYSTVDPHKPRLLESKSRGDKVNAAARLKPTKRFVIPADGHTDRSGHGVLHHQLRPWAERFAPTDLDELAVHKKKVADVQNWLVDVFTGRSRRRILVLRGPAGSGKTTTISLLSKALGYDIIEWKGSSGMEHSSTGYISMATQFDDFLTRSDKFSSLTLSESAASAKHGIDDGINSSGNAKRIVLIEEFPASLNQGSSTLTAFRSTLQRYLATAVPPRGFHGECPNSNVELSPPVIIIVSETLLGTGAALSDNFTVYRLLGPEISNHPGVSIIEFNRVAPTFITKALDLVLKKEARISKRRRVPGPAALRRFAEMGDIRSAIASLEFLCLRGDEDGNWSGTVASRMKRGINSGVALTEMEKESMEAITHREASLGIFHAVGKVIYNKREDPSITIGPSVEVPQPPQHLHHFARRKVSQVLIDDLINETGTDIQTFIAALHENYILSCDGDDFTDFFADCIAGLSDADILSPENRRALQSNRGSVGSAQFTLQSSTSIDMLRQDEISFQVAVRGLLFSLPYPVKRRAVPGTRGSDAYKMFFPTSMRLWRQTEESCGLLDMWTRRLTNPASTRHTSDSNPRSEGVESWRNRRAFGRSSAKEDEQTSPMTTRSMMSSQEILLEYLPYLRLITREPSEMTDLEKITRFRDTIGRNNDISDEDLDVLEDLGVEHWATDPIPKTPQKRRISRKMPPPPPPYPPLLQAADFPGRVEAAVDKLVLSDDDIED</sequence>
<dbReference type="PANTHER" id="PTHR12172">
    <property type="entry name" value="CELL CYCLE CHECKPOINT PROTEIN RAD17"/>
    <property type="match status" value="1"/>
</dbReference>
<dbReference type="InterPro" id="IPR027417">
    <property type="entry name" value="P-loop_NTPase"/>
</dbReference>
<keyword evidence="3" id="KW-0547">Nucleotide-binding</keyword>
<evidence type="ECO:0000256" key="7">
    <source>
        <dbReference type="ARBA" id="ARBA00023306"/>
    </source>
</evidence>
<dbReference type="GO" id="GO:0006281">
    <property type="term" value="P:DNA repair"/>
    <property type="evidence" value="ECO:0007669"/>
    <property type="project" value="InterPro"/>
</dbReference>
<feature type="compositionally biased region" description="Basic and acidic residues" evidence="8">
    <location>
        <begin position="182"/>
        <end position="197"/>
    </location>
</feature>
<evidence type="ECO:0000313" key="11">
    <source>
        <dbReference type="Proteomes" id="UP001219355"/>
    </source>
</evidence>
<feature type="compositionally biased region" description="Polar residues" evidence="8">
    <location>
        <begin position="75"/>
        <end position="93"/>
    </location>
</feature>
<evidence type="ECO:0000256" key="2">
    <source>
        <dbReference type="ARBA" id="ARBA00006168"/>
    </source>
</evidence>
<dbReference type="InterPro" id="IPR004582">
    <property type="entry name" value="Checkpoint_prot_Rad17_Rad24"/>
</dbReference>
<gene>
    <name evidence="10" type="primary">rad17</name>
    <name evidence="10" type="ORF">PRK78_004018</name>
</gene>
<feature type="compositionally biased region" description="Low complexity" evidence="8">
    <location>
        <begin position="26"/>
        <end position="36"/>
    </location>
</feature>
<protein>
    <submittedName>
        <fullName evidence="10">RFC checkpoint protein Rad17</fullName>
    </submittedName>
</protein>
<organism evidence="10 11">
    <name type="scientific">Emydomyces testavorans</name>
    <dbReference type="NCBI Taxonomy" id="2070801"/>
    <lineage>
        <taxon>Eukaryota</taxon>
        <taxon>Fungi</taxon>
        <taxon>Dikarya</taxon>
        <taxon>Ascomycota</taxon>
        <taxon>Pezizomycotina</taxon>
        <taxon>Eurotiomycetes</taxon>
        <taxon>Eurotiomycetidae</taxon>
        <taxon>Onygenales</taxon>
        <taxon>Nannizziopsiaceae</taxon>
        <taxon>Emydomyces</taxon>
    </lineage>
</organism>
<feature type="region of interest" description="Disordered" evidence="8">
    <location>
        <begin position="1"/>
        <end position="121"/>
    </location>
</feature>
<evidence type="ECO:0000256" key="1">
    <source>
        <dbReference type="ARBA" id="ARBA00004123"/>
    </source>
</evidence>
<feature type="compositionally biased region" description="Pro residues" evidence="8">
    <location>
        <begin position="864"/>
        <end position="873"/>
    </location>
</feature>
<proteinExistence type="inferred from homology"/>
<name>A0AAF0DKC1_9EURO</name>
<keyword evidence="11" id="KW-1185">Reference proteome</keyword>
<keyword evidence="6" id="KW-0539">Nucleus</keyword>
<dbReference type="GO" id="GO:0005524">
    <property type="term" value="F:ATP binding"/>
    <property type="evidence" value="ECO:0007669"/>
    <property type="project" value="UniProtKB-KW"/>
</dbReference>
<dbReference type="GO" id="GO:0003689">
    <property type="term" value="F:DNA clamp loader activity"/>
    <property type="evidence" value="ECO:0007669"/>
    <property type="project" value="TreeGrafter"/>
</dbReference>
<evidence type="ECO:0000256" key="8">
    <source>
        <dbReference type="SAM" id="MobiDB-lite"/>
    </source>
</evidence>
<feature type="region of interest" description="Disordered" evidence="8">
    <location>
        <begin position="848"/>
        <end position="875"/>
    </location>
</feature>
<keyword evidence="4" id="KW-0227">DNA damage</keyword>
<accession>A0AAF0DKC1</accession>
<evidence type="ECO:0000256" key="3">
    <source>
        <dbReference type="ARBA" id="ARBA00022741"/>
    </source>
</evidence>
<feature type="domain" description="Checkpoint protein RAD24-like helical bundle" evidence="9">
    <location>
        <begin position="547"/>
        <end position="687"/>
    </location>
</feature>
<dbReference type="Pfam" id="PF25812">
    <property type="entry name" value="RAD24_helical"/>
    <property type="match status" value="1"/>
</dbReference>
<evidence type="ECO:0000259" key="9">
    <source>
        <dbReference type="Pfam" id="PF25812"/>
    </source>
</evidence>
<dbReference type="AlphaFoldDB" id="A0AAF0DKC1"/>
<keyword evidence="7" id="KW-0131">Cell cycle</keyword>
<dbReference type="Proteomes" id="UP001219355">
    <property type="component" value="Chromosome 2"/>
</dbReference>
<dbReference type="GO" id="GO:0005634">
    <property type="term" value="C:nucleus"/>
    <property type="evidence" value="ECO:0007669"/>
    <property type="project" value="UniProtKB-SubCell"/>
</dbReference>
<reference evidence="10" key="1">
    <citation type="submission" date="2023-03" db="EMBL/GenBank/DDBJ databases">
        <title>Emydomyces testavorans Genome Sequence.</title>
        <authorList>
            <person name="Hoyer L."/>
        </authorList>
    </citation>
    <scope>NUCLEOTIDE SEQUENCE</scope>
    <source>
        <strain evidence="10">16-2883</strain>
    </source>
</reference>
<feature type="compositionally biased region" description="Basic residues" evidence="8">
    <location>
        <begin position="1"/>
        <end position="12"/>
    </location>
</feature>
<comment type="subcellular location">
    <subcellularLocation>
        <location evidence="1">Nucleus</location>
    </subcellularLocation>
</comment>
<evidence type="ECO:0000256" key="4">
    <source>
        <dbReference type="ARBA" id="ARBA00022763"/>
    </source>
</evidence>
<dbReference type="PANTHER" id="PTHR12172:SF0">
    <property type="entry name" value="CELL CYCLE CHECKPOINT PROTEIN RAD17"/>
    <property type="match status" value="1"/>
</dbReference>
<dbReference type="Gene3D" id="3.40.50.300">
    <property type="entry name" value="P-loop containing nucleotide triphosphate hydrolases"/>
    <property type="match status" value="1"/>
</dbReference>
<evidence type="ECO:0000256" key="6">
    <source>
        <dbReference type="ARBA" id="ARBA00023242"/>
    </source>
</evidence>
<feature type="compositionally biased region" description="Polar residues" evidence="8">
    <location>
        <begin position="743"/>
        <end position="755"/>
    </location>
</feature>
<comment type="similarity">
    <text evidence="2">Belongs to the rad17/RAD24 family.</text>
</comment>
<dbReference type="GO" id="GO:0033314">
    <property type="term" value="P:mitotic DNA replication checkpoint signaling"/>
    <property type="evidence" value="ECO:0007669"/>
    <property type="project" value="TreeGrafter"/>
</dbReference>